<feature type="modified residue" description="4-aspartylphosphate" evidence="1">
    <location>
        <position position="55"/>
    </location>
</feature>
<accession>A0A1G7HYY5</accession>
<feature type="domain" description="Response regulatory" evidence="2">
    <location>
        <begin position="4"/>
        <end position="115"/>
    </location>
</feature>
<dbReference type="Pfam" id="PF04397">
    <property type="entry name" value="LytTR"/>
    <property type="match status" value="1"/>
</dbReference>
<dbReference type="SMART" id="SM00448">
    <property type="entry name" value="REC"/>
    <property type="match status" value="1"/>
</dbReference>
<dbReference type="GO" id="GO:0000156">
    <property type="term" value="F:phosphorelay response regulator activity"/>
    <property type="evidence" value="ECO:0007669"/>
    <property type="project" value="TreeGrafter"/>
</dbReference>
<dbReference type="InterPro" id="IPR007492">
    <property type="entry name" value="LytTR_DNA-bd_dom"/>
</dbReference>
<evidence type="ECO:0000313" key="5">
    <source>
        <dbReference type="Proteomes" id="UP000199203"/>
    </source>
</evidence>
<protein>
    <submittedName>
        <fullName evidence="4">Two component transcriptional regulator, LytTR family</fullName>
    </submittedName>
</protein>
<dbReference type="PANTHER" id="PTHR45526:SF1">
    <property type="entry name" value="TRANSCRIPTIONAL REGULATORY PROTEIN DCUR-RELATED"/>
    <property type="match status" value="1"/>
</dbReference>
<dbReference type="PROSITE" id="PS50930">
    <property type="entry name" value="HTH_LYTTR"/>
    <property type="match status" value="1"/>
</dbReference>
<dbReference type="Pfam" id="PF00072">
    <property type="entry name" value="Response_reg"/>
    <property type="match status" value="1"/>
</dbReference>
<proteinExistence type="predicted"/>
<dbReference type="SMART" id="SM00850">
    <property type="entry name" value="LytTR"/>
    <property type="match status" value="1"/>
</dbReference>
<dbReference type="PROSITE" id="PS50110">
    <property type="entry name" value="RESPONSE_REGULATORY"/>
    <property type="match status" value="1"/>
</dbReference>
<dbReference type="GO" id="GO:0003677">
    <property type="term" value="F:DNA binding"/>
    <property type="evidence" value="ECO:0007669"/>
    <property type="project" value="InterPro"/>
</dbReference>
<reference evidence="5" key="1">
    <citation type="submission" date="2016-10" db="EMBL/GenBank/DDBJ databases">
        <authorList>
            <person name="Varghese N."/>
            <person name="Submissions S."/>
        </authorList>
    </citation>
    <scope>NUCLEOTIDE SEQUENCE [LARGE SCALE GENOMIC DNA]</scope>
    <source>
        <strain evidence="5">DSM 19684</strain>
    </source>
</reference>
<dbReference type="PANTHER" id="PTHR45526">
    <property type="entry name" value="TRANSCRIPTIONAL REGULATORY PROTEIN DPIA"/>
    <property type="match status" value="1"/>
</dbReference>
<dbReference type="EMBL" id="FNBH01000001">
    <property type="protein sequence ID" value="SDF05625.1"/>
    <property type="molecule type" value="Genomic_DNA"/>
</dbReference>
<dbReference type="InterPro" id="IPR051271">
    <property type="entry name" value="2C-system_Tx_regulators"/>
</dbReference>
<evidence type="ECO:0000313" key="4">
    <source>
        <dbReference type="EMBL" id="SDF05625.1"/>
    </source>
</evidence>
<dbReference type="SUPFAM" id="SSF52172">
    <property type="entry name" value="CheY-like"/>
    <property type="match status" value="1"/>
</dbReference>
<gene>
    <name evidence="4" type="ORF">SAMN05421825_0941</name>
</gene>
<dbReference type="OrthoDB" id="2168082at2"/>
<sequence length="228" mass="26411">MNLKCIIVEDEPLAVNIMKDYIQQIPFLELIAVCNDAISAMQKLNENKIDLMFLDLHLPKIKGLDFLSTIKNPPKVIITTAYHEFAVESYQYQVLDYLLKPIGFERFVAAVQKALPTAKTESQITNEPEFLFFTVNKKRAKIQVHEILYIESQKENIKIVSKERIILTRHSISELEKILPSDFIRIHRSFIISKSKIDFFDSQSVEIQGNQIPIGRNYKDHIKSLLGY</sequence>
<name>A0A1G7HYY5_9FLAO</name>
<dbReference type="InterPro" id="IPR011006">
    <property type="entry name" value="CheY-like_superfamily"/>
</dbReference>
<organism evidence="4 5">
    <name type="scientific">Epilithonimonas hungarica</name>
    <dbReference type="NCBI Taxonomy" id="454006"/>
    <lineage>
        <taxon>Bacteria</taxon>
        <taxon>Pseudomonadati</taxon>
        <taxon>Bacteroidota</taxon>
        <taxon>Flavobacteriia</taxon>
        <taxon>Flavobacteriales</taxon>
        <taxon>Weeksellaceae</taxon>
        <taxon>Chryseobacterium group</taxon>
        <taxon>Epilithonimonas</taxon>
    </lineage>
</organism>
<dbReference type="Gene3D" id="2.40.50.1020">
    <property type="entry name" value="LytTr DNA-binding domain"/>
    <property type="match status" value="1"/>
</dbReference>
<keyword evidence="5" id="KW-1185">Reference proteome</keyword>
<feature type="domain" description="HTH LytTR-type" evidence="3">
    <location>
        <begin position="130"/>
        <end position="228"/>
    </location>
</feature>
<evidence type="ECO:0000259" key="3">
    <source>
        <dbReference type="PROSITE" id="PS50930"/>
    </source>
</evidence>
<dbReference type="STRING" id="454006.SAMN05421825_0941"/>
<evidence type="ECO:0000256" key="1">
    <source>
        <dbReference type="PROSITE-ProRule" id="PRU00169"/>
    </source>
</evidence>
<dbReference type="AlphaFoldDB" id="A0A1G7HYY5"/>
<dbReference type="InterPro" id="IPR001789">
    <property type="entry name" value="Sig_transdc_resp-reg_receiver"/>
</dbReference>
<dbReference type="Gene3D" id="3.40.50.2300">
    <property type="match status" value="1"/>
</dbReference>
<dbReference type="Proteomes" id="UP000199203">
    <property type="component" value="Unassembled WGS sequence"/>
</dbReference>
<evidence type="ECO:0000259" key="2">
    <source>
        <dbReference type="PROSITE" id="PS50110"/>
    </source>
</evidence>
<keyword evidence="1" id="KW-0597">Phosphoprotein</keyword>